<evidence type="ECO:0000256" key="3">
    <source>
        <dbReference type="ARBA" id="ARBA00022485"/>
    </source>
</evidence>
<dbReference type="CDD" id="cd01335">
    <property type="entry name" value="Radical_SAM"/>
    <property type="match status" value="1"/>
</dbReference>
<dbReference type="GO" id="GO:0051539">
    <property type="term" value="F:4 iron, 4 sulfur cluster binding"/>
    <property type="evidence" value="ECO:0007669"/>
    <property type="project" value="UniProtKB-KW"/>
</dbReference>
<dbReference type="InterPro" id="IPR034457">
    <property type="entry name" value="Organic_radical-activating"/>
</dbReference>
<dbReference type="InterPro" id="IPR012839">
    <property type="entry name" value="Organic_radical_activase"/>
</dbReference>
<dbReference type="InterPro" id="IPR013785">
    <property type="entry name" value="Aldolase_TIM"/>
</dbReference>
<comment type="caution">
    <text evidence="12">The sequence shown here is derived from an EMBL/GenBank/DDBJ whole genome shotgun (WGS) entry which is preliminary data.</text>
</comment>
<evidence type="ECO:0000259" key="10">
    <source>
        <dbReference type="PROSITE" id="PS51379"/>
    </source>
</evidence>
<dbReference type="InterPro" id="IPR007197">
    <property type="entry name" value="rSAM"/>
</dbReference>
<evidence type="ECO:0000256" key="4">
    <source>
        <dbReference type="ARBA" id="ARBA00022691"/>
    </source>
</evidence>
<evidence type="ECO:0000256" key="7">
    <source>
        <dbReference type="ARBA" id="ARBA00023004"/>
    </source>
</evidence>
<feature type="domain" description="Radical SAM core" evidence="11">
    <location>
        <begin position="51"/>
        <end position="330"/>
    </location>
</feature>
<keyword evidence="5" id="KW-0479">Metal-binding</keyword>
<dbReference type="Proteomes" id="UP001198182">
    <property type="component" value="Unassembled WGS sequence"/>
</dbReference>
<dbReference type="NCBIfam" id="TIGR02494">
    <property type="entry name" value="PFLE_PFLC"/>
    <property type="match status" value="1"/>
</dbReference>
<dbReference type="SFLD" id="SFLDG01066">
    <property type="entry name" value="organic_radical-activating_enz"/>
    <property type="match status" value="1"/>
</dbReference>
<dbReference type="PROSITE" id="PS00198">
    <property type="entry name" value="4FE4S_FER_1"/>
    <property type="match status" value="1"/>
</dbReference>
<keyword evidence="3" id="KW-0004">4Fe-4S</keyword>
<feature type="domain" description="4Fe-4S ferredoxin-type" evidence="10">
    <location>
        <begin position="82"/>
        <end position="111"/>
    </location>
</feature>
<keyword evidence="6" id="KW-0560">Oxidoreductase</keyword>
<dbReference type="PIRSF" id="PIRSF000371">
    <property type="entry name" value="PFL_act_enz"/>
    <property type="match status" value="1"/>
</dbReference>
<evidence type="ECO:0000313" key="13">
    <source>
        <dbReference type="Proteomes" id="UP001198182"/>
    </source>
</evidence>
<dbReference type="InterPro" id="IPR058240">
    <property type="entry name" value="rSAM_sf"/>
</dbReference>
<comment type="similarity">
    <text evidence="2">Belongs to the organic radical-activating enzymes family.</text>
</comment>
<dbReference type="SFLD" id="SFLDG01118">
    <property type="entry name" value="activating_enzymes__group_2"/>
    <property type="match status" value="1"/>
</dbReference>
<evidence type="ECO:0000256" key="6">
    <source>
        <dbReference type="ARBA" id="ARBA00023002"/>
    </source>
</evidence>
<dbReference type="SUPFAM" id="SSF54862">
    <property type="entry name" value="4Fe-4S ferredoxins"/>
    <property type="match status" value="1"/>
</dbReference>
<accession>A0AAE3E841</accession>
<keyword evidence="13" id="KW-1185">Reference proteome</keyword>
<keyword evidence="7" id="KW-0408">Iron</keyword>
<sequence length="336" mass="37075">MEKVNETSKTQTTEAKIYAGIKSEIGTEMKLAEALEATKGTIFNIQHFCIHDGPGIRTNVFVKGCPLRCLWCANPESQMRAPQLMYRKDKCVACGACLTACPRGAIAMGTDVKVHTDRTLCTGCGACVPICPADAREISGYSITAGETFHEVQEDRLFYGDDGGVTITGGEALAQPEFTLALLQLCREDGIPTAIETCGAVSWEVLRRAGELCDVILYDIKHMDDAQHRQGTGQGNTRILENLRHLSRECACDIWVRVPIIPGYNDSEENIRQLSCFVKENLNHCSQVHLLPFHTLGEGKFEELENAPNGFSSHIPSGEHMERLRDIIRSFGIICK</sequence>
<proteinExistence type="inferred from homology"/>
<dbReference type="GO" id="GO:0016491">
    <property type="term" value="F:oxidoreductase activity"/>
    <property type="evidence" value="ECO:0007669"/>
    <property type="project" value="UniProtKB-KW"/>
</dbReference>
<keyword evidence="4" id="KW-0949">S-adenosyl-L-methionine</keyword>
<evidence type="ECO:0000256" key="9">
    <source>
        <dbReference type="ARBA" id="ARBA00047365"/>
    </source>
</evidence>
<evidence type="ECO:0000256" key="1">
    <source>
        <dbReference type="ARBA" id="ARBA00001966"/>
    </source>
</evidence>
<evidence type="ECO:0000256" key="2">
    <source>
        <dbReference type="ARBA" id="ARBA00009777"/>
    </source>
</evidence>
<dbReference type="PROSITE" id="PS01087">
    <property type="entry name" value="RADICAL_ACTIVATING"/>
    <property type="match status" value="1"/>
</dbReference>
<evidence type="ECO:0000256" key="5">
    <source>
        <dbReference type="ARBA" id="ARBA00022723"/>
    </source>
</evidence>
<comment type="cofactor">
    <cofactor evidence="1">
        <name>[4Fe-4S] cluster</name>
        <dbReference type="ChEBI" id="CHEBI:49883"/>
    </cofactor>
</comment>
<dbReference type="Gene3D" id="3.20.20.70">
    <property type="entry name" value="Aldolase class I"/>
    <property type="match status" value="1"/>
</dbReference>
<dbReference type="GO" id="GO:0046872">
    <property type="term" value="F:metal ion binding"/>
    <property type="evidence" value="ECO:0007669"/>
    <property type="project" value="UniProtKB-KW"/>
</dbReference>
<dbReference type="RefSeq" id="WP_308452976.1">
    <property type="nucleotide sequence ID" value="NZ_JAJEQR010000009.1"/>
</dbReference>
<dbReference type="PANTHER" id="PTHR30352">
    <property type="entry name" value="PYRUVATE FORMATE-LYASE-ACTIVATING ENZYME"/>
    <property type="match status" value="1"/>
</dbReference>
<dbReference type="PANTHER" id="PTHR30352:SF4">
    <property type="entry name" value="PYRUVATE FORMATE-LYASE 2-ACTIVATING ENZYME"/>
    <property type="match status" value="1"/>
</dbReference>
<dbReference type="PROSITE" id="PS51379">
    <property type="entry name" value="4FE4S_FER_2"/>
    <property type="match status" value="2"/>
</dbReference>
<dbReference type="Gene3D" id="3.30.70.20">
    <property type="match status" value="1"/>
</dbReference>
<dbReference type="InterPro" id="IPR017896">
    <property type="entry name" value="4Fe4S_Fe-S-bd"/>
</dbReference>
<reference evidence="12" key="1">
    <citation type="submission" date="2021-10" db="EMBL/GenBank/DDBJ databases">
        <title>Anaerobic single-cell dispensing facilitates the cultivation of human gut bacteria.</title>
        <authorList>
            <person name="Afrizal A."/>
        </authorList>
    </citation>
    <scope>NUCLEOTIDE SEQUENCE</scope>
    <source>
        <strain evidence="12">CLA-AA-H215</strain>
    </source>
</reference>
<evidence type="ECO:0000259" key="11">
    <source>
        <dbReference type="PROSITE" id="PS51918"/>
    </source>
</evidence>
<name>A0AAE3E841_9FIRM</name>
<feature type="domain" description="4Fe-4S ferredoxin-type" evidence="10">
    <location>
        <begin position="112"/>
        <end position="141"/>
    </location>
</feature>
<dbReference type="InterPro" id="IPR001989">
    <property type="entry name" value="Radical_activat_CS"/>
</dbReference>
<dbReference type="Pfam" id="PF00037">
    <property type="entry name" value="Fer4"/>
    <property type="match status" value="2"/>
</dbReference>
<protein>
    <submittedName>
        <fullName evidence="12">Glycyl-radical enzyme activating protein</fullName>
    </submittedName>
</protein>
<evidence type="ECO:0000313" key="12">
    <source>
        <dbReference type="EMBL" id="MCC2230271.1"/>
    </source>
</evidence>
<dbReference type="PROSITE" id="PS51918">
    <property type="entry name" value="RADICAL_SAM"/>
    <property type="match status" value="1"/>
</dbReference>
<dbReference type="InterPro" id="IPR017900">
    <property type="entry name" value="4Fe4S_Fe_S_CS"/>
</dbReference>
<dbReference type="EMBL" id="JAJEQR010000009">
    <property type="protein sequence ID" value="MCC2230271.1"/>
    <property type="molecule type" value="Genomic_DNA"/>
</dbReference>
<dbReference type="SFLD" id="SFLDS00029">
    <property type="entry name" value="Radical_SAM"/>
    <property type="match status" value="1"/>
</dbReference>
<gene>
    <name evidence="12" type="ORF">LKD81_04555</name>
</gene>
<keyword evidence="8" id="KW-0411">Iron-sulfur</keyword>
<dbReference type="Pfam" id="PF04055">
    <property type="entry name" value="Radical_SAM"/>
    <property type="match status" value="1"/>
</dbReference>
<dbReference type="SUPFAM" id="SSF102114">
    <property type="entry name" value="Radical SAM enzymes"/>
    <property type="match status" value="1"/>
</dbReference>
<dbReference type="AlphaFoldDB" id="A0AAE3E841"/>
<evidence type="ECO:0000256" key="8">
    <source>
        <dbReference type="ARBA" id="ARBA00023014"/>
    </source>
</evidence>
<organism evidence="12 13">
    <name type="scientific">Hominifimenecus microfluidus</name>
    <dbReference type="NCBI Taxonomy" id="2885348"/>
    <lineage>
        <taxon>Bacteria</taxon>
        <taxon>Bacillati</taxon>
        <taxon>Bacillota</taxon>
        <taxon>Clostridia</taxon>
        <taxon>Lachnospirales</taxon>
        <taxon>Lachnospiraceae</taxon>
        <taxon>Hominifimenecus</taxon>
    </lineage>
</organism>
<comment type="catalytic activity">
    <reaction evidence="9">
        <text>glycyl-[protein] + reduced [flavodoxin] + S-adenosyl-L-methionine = glycin-2-yl radical-[protein] + semiquinone [flavodoxin] + 5'-deoxyadenosine + L-methionine + H(+)</text>
        <dbReference type="Rhea" id="RHEA:61976"/>
        <dbReference type="Rhea" id="RHEA-COMP:10622"/>
        <dbReference type="Rhea" id="RHEA-COMP:14480"/>
        <dbReference type="Rhea" id="RHEA-COMP:15993"/>
        <dbReference type="Rhea" id="RHEA-COMP:15994"/>
        <dbReference type="ChEBI" id="CHEBI:15378"/>
        <dbReference type="ChEBI" id="CHEBI:17319"/>
        <dbReference type="ChEBI" id="CHEBI:29947"/>
        <dbReference type="ChEBI" id="CHEBI:32722"/>
        <dbReference type="ChEBI" id="CHEBI:57618"/>
        <dbReference type="ChEBI" id="CHEBI:57844"/>
        <dbReference type="ChEBI" id="CHEBI:59789"/>
        <dbReference type="ChEBI" id="CHEBI:140311"/>
    </reaction>
</comment>
<dbReference type="InterPro" id="IPR040074">
    <property type="entry name" value="BssD/PflA/YjjW"/>
</dbReference>